<dbReference type="InterPro" id="IPR006201">
    <property type="entry name" value="Neur_channel"/>
</dbReference>
<dbReference type="GO" id="GO:0005886">
    <property type="term" value="C:plasma membrane"/>
    <property type="evidence" value="ECO:0007669"/>
    <property type="project" value="UniProtKB-SubCell"/>
</dbReference>
<name>A0A646QDA8_9MYRI</name>
<feature type="transmembrane region" description="Helical" evidence="11">
    <location>
        <begin position="358"/>
        <end position="375"/>
    </location>
</feature>
<dbReference type="InterPro" id="IPR036719">
    <property type="entry name" value="Neuro-gated_channel_TM_sf"/>
</dbReference>
<dbReference type="SUPFAM" id="SSF90112">
    <property type="entry name" value="Neurotransmitter-gated ion-channel transmembrane pore"/>
    <property type="match status" value="1"/>
</dbReference>
<dbReference type="PROSITE" id="PS00236">
    <property type="entry name" value="NEUROTR_ION_CHANNEL"/>
    <property type="match status" value="1"/>
</dbReference>
<evidence type="ECO:0000256" key="3">
    <source>
        <dbReference type="ARBA" id="ARBA00022448"/>
    </source>
</evidence>
<feature type="domain" description="Neurotransmitter-gated ion-channel ligand-binding" evidence="13">
    <location>
        <begin position="26"/>
        <end position="197"/>
    </location>
</feature>
<sequence>MRLILFLSLVSFAMSRLQMTDIQKLDALITDSSLYDSRIPSVDDDGMSNVKVDLRIRNIWNIDQKSMDCKMNILLTFKWIDNRLANISNYVIPLTNPEIIDKIWIPEMFFSNSKTGKFHKVAVPNQIMLIDPSGDINLVRRYYVHFTCAMDFRRYPFDDQECSLEISHIRRHPGKFVWNAGHNSVSVHPQVKLPQFVVDFLDARECGDVYSLDPKTDCLKAVIHFRRRFGFFLVNVYVPSVMIVMVSWTGFWIDINSAPARISLSVTTLLTISTKASSLQSMTAEVSYIKAIDVWMGVCMGIVFFSLVEFVFANYLWRRNAKLIKAKTKNLSQAEAENDVLAEIPKWRKLNIDKISRILFPSFFAIFSLVYWIYYLI</sequence>
<dbReference type="GO" id="GO:0005230">
    <property type="term" value="F:extracellular ligand-gated monoatomic ion channel activity"/>
    <property type="evidence" value="ECO:0007669"/>
    <property type="project" value="InterPro"/>
</dbReference>
<dbReference type="InterPro" id="IPR018000">
    <property type="entry name" value="Neurotransmitter_ion_chnl_CS"/>
</dbReference>
<dbReference type="AlphaFoldDB" id="A0A646QDA8"/>
<dbReference type="InterPro" id="IPR006202">
    <property type="entry name" value="Neur_chan_lig-bd"/>
</dbReference>
<keyword evidence="6 12" id="KW-0732">Signal</keyword>
<evidence type="ECO:0000256" key="11">
    <source>
        <dbReference type="RuleBase" id="RU000687"/>
    </source>
</evidence>
<evidence type="ECO:0000256" key="12">
    <source>
        <dbReference type="SAM" id="SignalP"/>
    </source>
</evidence>
<dbReference type="Pfam" id="PF02932">
    <property type="entry name" value="Neur_chan_memb"/>
    <property type="match status" value="1"/>
</dbReference>
<proteinExistence type="inferred from homology"/>
<dbReference type="InterPro" id="IPR036734">
    <property type="entry name" value="Neur_chan_lig-bd_sf"/>
</dbReference>
<reference evidence="15" key="1">
    <citation type="submission" date="2018-11" db="EMBL/GenBank/DDBJ databases">
        <title>Venom-gland transcriptomics and venom proteomics of the Florida green centipede (Hemiscolopendra marginata) reveal sex-based variation in a centipede venom.</title>
        <authorList>
            <person name="Nystrom G.S."/>
            <person name="Ward M.J."/>
            <person name="Ellsworth S.A."/>
            <person name="Rokyta D.R."/>
        </authorList>
    </citation>
    <scope>NUCLEOTIDE SEQUENCE</scope>
    <source>
        <tissue evidence="15">Venom gland</tissue>
    </source>
</reference>
<evidence type="ECO:0000256" key="5">
    <source>
        <dbReference type="ARBA" id="ARBA00022692"/>
    </source>
</evidence>
<evidence type="ECO:0000259" key="14">
    <source>
        <dbReference type="Pfam" id="PF02932"/>
    </source>
</evidence>
<keyword evidence="15" id="KW-0675">Receptor</keyword>
<keyword evidence="9 11" id="KW-0472">Membrane</keyword>
<evidence type="ECO:0000256" key="4">
    <source>
        <dbReference type="ARBA" id="ARBA00022475"/>
    </source>
</evidence>
<dbReference type="InterPro" id="IPR038050">
    <property type="entry name" value="Neuro_actylchol_rec"/>
</dbReference>
<keyword evidence="5 11" id="KW-0812">Transmembrane</keyword>
<dbReference type="GO" id="GO:0005254">
    <property type="term" value="F:chloride channel activity"/>
    <property type="evidence" value="ECO:0007669"/>
    <property type="project" value="UniProtKB-ARBA"/>
</dbReference>
<keyword evidence="10 11" id="KW-0407">Ion channel</keyword>
<dbReference type="InterPro" id="IPR006028">
    <property type="entry name" value="GABAA/Glycine_rcpt"/>
</dbReference>
<keyword evidence="7 11" id="KW-1133">Transmembrane helix</keyword>
<feature type="domain" description="Neurotransmitter-gated ion-channel transmembrane" evidence="14">
    <location>
        <begin position="236"/>
        <end position="322"/>
    </location>
</feature>
<accession>A0A646QDA8</accession>
<dbReference type="PANTHER" id="PTHR18945">
    <property type="entry name" value="NEUROTRANSMITTER GATED ION CHANNEL"/>
    <property type="match status" value="1"/>
</dbReference>
<evidence type="ECO:0000256" key="2">
    <source>
        <dbReference type="ARBA" id="ARBA00004236"/>
    </source>
</evidence>
<organism evidence="15">
    <name type="scientific">Hemiscolopendra marginata</name>
    <dbReference type="NCBI Taxonomy" id="943146"/>
    <lineage>
        <taxon>Eukaryota</taxon>
        <taxon>Metazoa</taxon>
        <taxon>Ecdysozoa</taxon>
        <taxon>Arthropoda</taxon>
        <taxon>Myriapoda</taxon>
        <taxon>Chilopoda</taxon>
        <taxon>Pleurostigmophora</taxon>
        <taxon>Scolopendromorpha</taxon>
        <taxon>Scolopendridae</taxon>
        <taxon>Hemiscolopendra</taxon>
    </lineage>
</organism>
<evidence type="ECO:0000256" key="10">
    <source>
        <dbReference type="ARBA" id="ARBA00023303"/>
    </source>
</evidence>
<comment type="subcellular location">
    <subcellularLocation>
        <location evidence="2">Cell membrane</location>
    </subcellularLocation>
    <subcellularLocation>
        <location evidence="1">Membrane</location>
        <topology evidence="1">Multi-pass membrane protein</topology>
    </subcellularLocation>
</comment>
<dbReference type="SUPFAM" id="SSF63712">
    <property type="entry name" value="Nicotinic receptor ligand binding domain-like"/>
    <property type="match status" value="1"/>
</dbReference>
<dbReference type="EMBL" id="GHBY01000064">
    <property type="protein sequence ID" value="MUP40241.1"/>
    <property type="molecule type" value="Transcribed_RNA"/>
</dbReference>
<dbReference type="CDD" id="cd18987">
    <property type="entry name" value="LGIC_ECD_anion"/>
    <property type="match status" value="1"/>
</dbReference>
<feature type="chain" id="PRO_5024963263" evidence="12">
    <location>
        <begin position="16"/>
        <end position="377"/>
    </location>
</feature>
<dbReference type="CDD" id="cd19049">
    <property type="entry name" value="LGIC_TM_anion"/>
    <property type="match status" value="1"/>
</dbReference>
<feature type="transmembrane region" description="Helical" evidence="11">
    <location>
        <begin position="294"/>
        <end position="317"/>
    </location>
</feature>
<evidence type="ECO:0000256" key="6">
    <source>
        <dbReference type="ARBA" id="ARBA00022729"/>
    </source>
</evidence>
<keyword evidence="3 11" id="KW-0813">Transport</keyword>
<feature type="signal peptide" evidence="12">
    <location>
        <begin position="1"/>
        <end position="15"/>
    </location>
</feature>
<keyword evidence="8 11" id="KW-0406">Ion transport</keyword>
<dbReference type="Pfam" id="PF02931">
    <property type="entry name" value="Neur_chan_LBD"/>
    <property type="match status" value="1"/>
</dbReference>
<protein>
    <submittedName>
        <fullName evidence="15">Glycine receptor subunit alpha-3</fullName>
    </submittedName>
</protein>
<dbReference type="InterPro" id="IPR006029">
    <property type="entry name" value="Neurotrans-gated_channel_TM"/>
</dbReference>
<dbReference type="GO" id="GO:0004888">
    <property type="term" value="F:transmembrane signaling receptor activity"/>
    <property type="evidence" value="ECO:0007669"/>
    <property type="project" value="InterPro"/>
</dbReference>
<evidence type="ECO:0000256" key="8">
    <source>
        <dbReference type="ARBA" id="ARBA00023065"/>
    </source>
</evidence>
<feature type="transmembrane region" description="Helical" evidence="11">
    <location>
        <begin position="229"/>
        <end position="251"/>
    </location>
</feature>
<dbReference type="PRINTS" id="PR00253">
    <property type="entry name" value="GABAARECEPTR"/>
</dbReference>
<keyword evidence="4" id="KW-1003">Cell membrane</keyword>
<dbReference type="Gene3D" id="1.20.58.390">
    <property type="entry name" value="Neurotransmitter-gated ion-channel transmembrane domain"/>
    <property type="match status" value="1"/>
</dbReference>
<dbReference type="PRINTS" id="PR00252">
    <property type="entry name" value="NRIONCHANNEL"/>
</dbReference>
<evidence type="ECO:0000256" key="7">
    <source>
        <dbReference type="ARBA" id="ARBA00022989"/>
    </source>
</evidence>
<dbReference type="GO" id="GO:0099095">
    <property type="term" value="F:ligand-gated monoatomic anion channel activity"/>
    <property type="evidence" value="ECO:0007669"/>
    <property type="project" value="UniProtKB-ARBA"/>
</dbReference>
<dbReference type="Gene3D" id="2.70.170.10">
    <property type="entry name" value="Neurotransmitter-gated ion-channel ligand-binding domain"/>
    <property type="match status" value="1"/>
</dbReference>
<evidence type="ECO:0000256" key="1">
    <source>
        <dbReference type="ARBA" id="ARBA00004141"/>
    </source>
</evidence>
<comment type="similarity">
    <text evidence="11">Belongs to the ligand-gated ion channel (TC 1.A.9) family.</text>
</comment>
<comment type="caution">
    <text evidence="11">Lacks conserved residue(s) required for the propagation of feature annotation.</text>
</comment>
<evidence type="ECO:0000259" key="13">
    <source>
        <dbReference type="Pfam" id="PF02931"/>
    </source>
</evidence>
<evidence type="ECO:0000256" key="9">
    <source>
        <dbReference type="ARBA" id="ARBA00023136"/>
    </source>
</evidence>
<evidence type="ECO:0000313" key="15">
    <source>
        <dbReference type="EMBL" id="MUP40241.1"/>
    </source>
</evidence>